<proteinExistence type="predicted"/>
<dbReference type="AlphaFoldDB" id="A0ABD1UN03"/>
<evidence type="ECO:0000313" key="2">
    <source>
        <dbReference type="EMBL" id="KAL2526438.1"/>
    </source>
</evidence>
<reference evidence="3" key="2">
    <citation type="submission" date="2024-07" db="EMBL/GenBank/DDBJ databases">
        <title>Two chromosome-level genome assemblies of Korean endemic species Abeliophyllum distichum and Forsythia ovata (Oleaceae).</title>
        <authorList>
            <person name="Jang H."/>
        </authorList>
    </citation>
    <scope>NUCLEOTIDE SEQUENCE [LARGE SCALE GENOMIC DNA]</scope>
</reference>
<evidence type="ECO:0000313" key="3">
    <source>
        <dbReference type="Proteomes" id="UP001604336"/>
    </source>
</evidence>
<accession>A0ABD1UN03</accession>
<protein>
    <submittedName>
        <fullName evidence="2">Uncharacterized protein</fullName>
    </submittedName>
</protein>
<dbReference type="EMBL" id="JBFOLK010000003">
    <property type="protein sequence ID" value="KAL2526438.1"/>
    <property type="molecule type" value="Genomic_DNA"/>
</dbReference>
<organism evidence="2 3">
    <name type="scientific">Abeliophyllum distichum</name>
    <dbReference type="NCBI Taxonomy" id="126358"/>
    <lineage>
        <taxon>Eukaryota</taxon>
        <taxon>Viridiplantae</taxon>
        <taxon>Streptophyta</taxon>
        <taxon>Embryophyta</taxon>
        <taxon>Tracheophyta</taxon>
        <taxon>Spermatophyta</taxon>
        <taxon>Magnoliopsida</taxon>
        <taxon>eudicotyledons</taxon>
        <taxon>Gunneridae</taxon>
        <taxon>Pentapetalae</taxon>
        <taxon>asterids</taxon>
        <taxon>lamiids</taxon>
        <taxon>Lamiales</taxon>
        <taxon>Oleaceae</taxon>
        <taxon>Forsythieae</taxon>
        <taxon>Abeliophyllum</taxon>
    </lineage>
</organism>
<keyword evidence="3" id="KW-1185">Reference proteome</keyword>
<name>A0ABD1UN03_9LAMI</name>
<gene>
    <name evidence="2" type="ORF">Adt_11492</name>
    <name evidence="1" type="ORF">Adt_13885</name>
</gene>
<reference evidence="2" key="1">
    <citation type="submission" date="2024-07" db="EMBL/GenBank/DDBJ databases">
        <title>Two chromosome-level genome assemblies of Korean endemic species Abeliophyllum distichum and Forsythia ovata (Oleaceae).</title>
        <authorList>
            <person name="Mun J.H."/>
        </authorList>
    </citation>
    <scope>NUCLEOTIDE SEQUENCE</scope>
    <source>
        <strain evidence="2">KNKB198505000391</strain>
        <tissue evidence="2">Leaf</tissue>
    </source>
</reference>
<evidence type="ECO:0000313" key="1">
    <source>
        <dbReference type="EMBL" id="KAL2517638.1"/>
    </source>
</evidence>
<comment type="caution">
    <text evidence="2">The sequence shown here is derived from an EMBL/GenBank/DDBJ whole genome shotgun (WGS) entry which is preliminary data.</text>
</comment>
<sequence length="101" mass="11772">MQQAFGTYLSIRPHHQLGICLRIRPFPLGTYLCIKLYLYLEICLRIRPIPLGTCLCIRPHLQLEIHLCNRPLSTWDTSLHQALSPIRDPPMQQLHIKSHPI</sequence>
<dbReference type="Proteomes" id="UP001604336">
    <property type="component" value="Unassembled WGS sequence"/>
</dbReference>
<dbReference type="EMBL" id="JBFOLK010000004">
    <property type="protein sequence ID" value="KAL2517638.1"/>
    <property type="molecule type" value="Genomic_DNA"/>
</dbReference>